<evidence type="ECO:0000313" key="4">
    <source>
        <dbReference type="EMBL" id="MED6153524.1"/>
    </source>
</evidence>
<comment type="caution">
    <text evidence="4">The sequence shown here is derived from an EMBL/GenBank/DDBJ whole genome shotgun (WGS) entry which is preliminary data.</text>
</comment>
<evidence type="ECO:0000313" key="5">
    <source>
        <dbReference type="Proteomes" id="UP001341840"/>
    </source>
</evidence>
<feature type="region of interest" description="Disordered" evidence="2">
    <location>
        <begin position="246"/>
        <end position="266"/>
    </location>
</feature>
<dbReference type="InterPro" id="IPR046796">
    <property type="entry name" value="Transposase_32_dom"/>
</dbReference>
<gene>
    <name evidence="4" type="ORF">PIB30_102825</name>
</gene>
<accession>A0ABU6TYC9</accession>
<keyword evidence="5" id="KW-1185">Reference proteome</keyword>
<keyword evidence="1" id="KW-0175">Coiled coil</keyword>
<sequence length="642" mass="74803">MAEYDTHRFISLFNQNMFDEFARNKDIISEKGFELEDGEYPEIQHQISLRGWKRLTSPRTKVKVLMIKEFFANAARTNEEHHPLTSFVRGVEVDFSPANIKRVMKFKDNTPGAEIDYNTRLYANQMRKELQPLARGWLELIIHNIHLSSNRSEVTVARAILIHSILKGEDVCVEELISARIANIAQNLNLKGKLGFPSLIYKLCKDAGVPFEEYKGTQNIDKESSITAKVMETVRGGAVPIMRRHQEEEDEHNEGQGHEGEADQDQEQDQVMFDAEDVYEPHQHQSYMEHETGAESWVNHEAQYEQQQQNYYEPHHSPQPQPQHQPQPQPQFVFDFQVLQEQQQQSLKALSDLVTNSQIDTLNYYEKIKTYQEYQYDQMKAIIAQQQEVITTQNREFQAMKSKQDQLEKELSEIRKAQVNLAMYKTSSSSQAVDGSNEELQRLRKIIEDQRVALVQQSRTAAGSSQIAPIEEKLDKIASSVAGFNEELATFKERHEQLANLSYKQYTLIRKEQESTLQEVKEIKERQINPVDNETLKDVAKMTFQQREELKQIRKQMREWTMYSSARECYDVWAHQQANPNLVPMPLHDLTKMVYDNLENKRPMFRGALKTDPNPGQVDRPEPIPPENLHLYNNQQVSFFEK</sequence>
<name>A0ABU6TYC9_9FABA</name>
<evidence type="ECO:0000256" key="1">
    <source>
        <dbReference type="SAM" id="Coils"/>
    </source>
</evidence>
<reference evidence="4 5" key="1">
    <citation type="journal article" date="2023" name="Plants (Basel)">
        <title>Bridging the Gap: Combining Genomics and Transcriptomics Approaches to Understand Stylosanthes scabra, an Orphan Legume from the Brazilian Caatinga.</title>
        <authorList>
            <person name="Ferreira-Neto J.R.C."/>
            <person name="da Silva M.D."/>
            <person name="Binneck E."/>
            <person name="de Melo N.F."/>
            <person name="da Silva R.H."/>
            <person name="de Melo A.L.T.M."/>
            <person name="Pandolfi V."/>
            <person name="Bustamante F.O."/>
            <person name="Brasileiro-Vidal A.C."/>
            <person name="Benko-Iseppon A.M."/>
        </authorList>
    </citation>
    <scope>NUCLEOTIDE SEQUENCE [LARGE SCALE GENOMIC DNA]</scope>
    <source>
        <tissue evidence="4">Leaves</tissue>
    </source>
</reference>
<protein>
    <recommendedName>
        <fullName evidence="3">Putative plant transposon protein domain-containing protein</fullName>
    </recommendedName>
</protein>
<proteinExistence type="predicted"/>
<feature type="domain" description="Putative plant transposon protein" evidence="3">
    <location>
        <begin position="50"/>
        <end position="210"/>
    </location>
</feature>
<dbReference type="Pfam" id="PF20167">
    <property type="entry name" value="Transposase_32"/>
    <property type="match status" value="1"/>
</dbReference>
<feature type="region of interest" description="Disordered" evidence="2">
    <location>
        <begin position="607"/>
        <end position="628"/>
    </location>
</feature>
<organism evidence="4 5">
    <name type="scientific">Stylosanthes scabra</name>
    <dbReference type="NCBI Taxonomy" id="79078"/>
    <lineage>
        <taxon>Eukaryota</taxon>
        <taxon>Viridiplantae</taxon>
        <taxon>Streptophyta</taxon>
        <taxon>Embryophyta</taxon>
        <taxon>Tracheophyta</taxon>
        <taxon>Spermatophyta</taxon>
        <taxon>Magnoliopsida</taxon>
        <taxon>eudicotyledons</taxon>
        <taxon>Gunneridae</taxon>
        <taxon>Pentapetalae</taxon>
        <taxon>rosids</taxon>
        <taxon>fabids</taxon>
        <taxon>Fabales</taxon>
        <taxon>Fabaceae</taxon>
        <taxon>Papilionoideae</taxon>
        <taxon>50 kb inversion clade</taxon>
        <taxon>dalbergioids sensu lato</taxon>
        <taxon>Dalbergieae</taxon>
        <taxon>Pterocarpus clade</taxon>
        <taxon>Stylosanthes</taxon>
    </lineage>
</organism>
<evidence type="ECO:0000256" key="2">
    <source>
        <dbReference type="SAM" id="MobiDB-lite"/>
    </source>
</evidence>
<dbReference type="EMBL" id="JASCZI010093852">
    <property type="protein sequence ID" value="MED6153524.1"/>
    <property type="molecule type" value="Genomic_DNA"/>
</dbReference>
<dbReference type="Proteomes" id="UP001341840">
    <property type="component" value="Unassembled WGS sequence"/>
</dbReference>
<evidence type="ECO:0000259" key="3">
    <source>
        <dbReference type="Pfam" id="PF20167"/>
    </source>
</evidence>
<feature type="coiled-coil region" evidence="1">
    <location>
        <begin position="390"/>
        <end position="457"/>
    </location>
</feature>